<feature type="transmembrane region" description="Helical" evidence="16">
    <location>
        <begin position="350"/>
        <end position="371"/>
    </location>
</feature>
<dbReference type="CDD" id="cd23509">
    <property type="entry name" value="Gnk2-like"/>
    <property type="match status" value="2"/>
</dbReference>
<dbReference type="InterPro" id="IPR000719">
    <property type="entry name" value="Prot_kinase_dom"/>
</dbReference>
<keyword evidence="4" id="KW-0808">Transferase</keyword>
<dbReference type="PROSITE" id="PS00107">
    <property type="entry name" value="PROTEIN_KINASE_ATP"/>
    <property type="match status" value="1"/>
</dbReference>
<dbReference type="InterPro" id="IPR001245">
    <property type="entry name" value="Ser-Thr/Tyr_kinase_cat_dom"/>
</dbReference>
<keyword evidence="8 15" id="KW-0547">Nucleotide-binding</keyword>
<evidence type="ECO:0000259" key="18">
    <source>
        <dbReference type="PROSITE" id="PS51473"/>
    </source>
</evidence>
<evidence type="ECO:0000256" key="3">
    <source>
        <dbReference type="ARBA" id="ARBA00022553"/>
    </source>
</evidence>
<evidence type="ECO:0000259" key="17">
    <source>
        <dbReference type="PROSITE" id="PS50011"/>
    </source>
</evidence>
<keyword evidence="9" id="KW-0418">Kinase</keyword>
<dbReference type="Pfam" id="PF01657">
    <property type="entry name" value="Stress-antifung"/>
    <property type="match status" value="2"/>
</dbReference>
<dbReference type="PROSITE" id="PS50011">
    <property type="entry name" value="PROTEIN_KINASE_DOM"/>
    <property type="match status" value="1"/>
</dbReference>
<keyword evidence="7" id="KW-0677">Repeat</keyword>
<dbReference type="Pfam" id="PF07714">
    <property type="entry name" value="PK_Tyr_Ser-Thr"/>
    <property type="match status" value="1"/>
</dbReference>
<dbReference type="GO" id="GO:0004674">
    <property type="term" value="F:protein serine/threonine kinase activity"/>
    <property type="evidence" value="ECO:0007669"/>
    <property type="project" value="UniProtKB-KW"/>
</dbReference>
<evidence type="ECO:0000256" key="2">
    <source>
        <dbReference type="ARBA" id="ARBA00022527"/>
    </source>
</evidence>
<dbReference type="Gene3D" id="1.10.510.10">
    <property type="entry name" value="Transferase(Phosphotransferase) domain 1"/>
    <property type="match status" value="1"/>
</dbReference>
<dbReference type="SUPFAM" id="SSF56112">
    <property type="entry name" value="Protein kinase-like (PK-like)"/>
    <property type="match status" value="1"/>
</dbReference>
<name>A0A8T0VRA3_PANVG</name>
<accession>A0A8T0VRA3</accession>
<comment type="subcellular location">
    <subcellularLocation>
        <location evidence="1">Membrane</location>
        <topology evidence="1">Single-pass membrane protein</topology>
    </subcellularLocation>
</comment>
<feature type="domain" description="Gnk2-homologous" evidence="18">
    <location>
        <begin position="189"/>
        <end position="308"/>
    </location>
</feature>
<dbReference type="Gene3D" id="3.30.430.20">
    <property type="entry name" value="Gnk2 domain, C-X8-C-X2-C motif"/>
    <property type="match status" value="2"/>
</dbReference>
<dbReference type="Gene3D" id="3.30.200.20">
    <property type="entry name" value="Phosphorylase Kinase, domain 1"/>
    <property type="match status" value="1"/>
</dbReference>
<dbReference type="EMBL" id="CM029040">
    <property type="protein sequence ID" value="KAG2637488.1"/>
    <property type="molecule type" value="Genomic_DNA"/>
</dbReference>
<comment type="caution">
    <text evidence="19">The sequence shown here is derived from an EMBL/GenBank/DDBJ whole genome shotgun (WGS) entry which is preliminary data.</text>
</comment>
<dbReference type="PANTHER" id="PTHR27002">
    <property type="entry name" value="RECEPTOR-LIKE SERINE/THREONINE-PROTEIN KINASE SD1-8"/>
    <property type="match status" value="1"/>
</dbReference>
<keyword evidence="11 16" id="KW-1133">Transmembrane helix</keyword>
<keyword evidence="12 16" id="KW-0472">Membrane</keyword>
<dbReference type="SMART" id="SM00220">
    <property type="entry name" value="S_TKc"/>
    <property type="match status" value="1"/>
</dbReference>
<dbReference type="InterPro" id="IPR002902">
    <property type="entry name" value="GNK2"/>
</dbReference>
<dbReference type="CDD" id="cd14066">
    <property type="entry name" value="STKc_IRAK"/>
    <property type="match status" value="1"/>
</dbReference>
<keyword evidence="5 16" id="KW-0812">Transmembrane</keyword>
<evidence type="ECO:0000256" key="6">
    <source>
        <dbReference type="ARBA" id="ARBA00022729"/>
    </source>
</evidence>
<evidence type="ECO:0000256" key="13">
    <source>
        <dbReference type="ARBA" id="ARBA00023170"/>
    </source>
</evidence>
<gene>
    <name evidence="19" type="ORF">PVAP13_2NG523000</name>
</gene>
<evidence type="ECO:0000256" key="7">
    <source>
        <dbReference type="ARBA" id="ARBA00022737"/>
    </source>
</evidence>
<feature type="binding site" evidence="15">
    <location>
        <position position="441"/>
    </location>
    <ligand>
        <name>ATP</name>
        <dbReference type="ChEBI" id="CHEBI:30616"/>
    </ligand>
</feature>
<reference evidence="19" key="1">
    <citation type="submission" date="2020-05" db="EMBL/GenBank/DDBJ databases">
        <title>WGS assembly of Panicum virgatum.</title>
        <authorList>
            <person name="Lovell J.T."/>
            <person name="Jenkins J."/>
            <person name="Shu S."/>
            <person name="Juenger T.E."/>
            <person name="Schmutz J."/>
        </authorList>
    </citation>
    <scope>NUCLEOTIDE SEQUENCE</scope>
    <source>
        <strain evidence="19">AP13</strain>
    </source>
</reference>
<dbReference type="InterPro" id="IPR017441">
    <property type="entry name" value="Protein_kinase_ATP_BS"/>
</dbReference>
<keyword evidence="10 15" id="KW-0067">ATP-binding</keyword>
<organism evidence="19 20">
    <name type="scientific">Panicum virgatum</name>
    <name type="common">Blackwell switchgrass</name>
    <dbReference type="NCBI Taxonomy" id="38727"/>
    <lineage>
        <taxon>Eukaryota</taxon>
        <taxon>Viridiplantae</taxon>
        <taxon>Streptophyta</taxon>
        <taxon>Embryophyta</taxon>
        <taxon>Tracheophyta</taxon>
        <taxon>Spermatophyta</taxon>
        <taxon>Magnoliopsida</taxon>
        <taxon>Liliopsida</taxon>
        <taxon>Poales</taxon>
        <taxon>Poaceae</taxon>
        <taxon>PACMAD clade</taxon>
        <taxon>Panicoideae</taxon>
        <taxon>Panicodae</taxon>
        <taxon>Paniceae</taxon>
        <taxon>Panicinae</taxon>
        <taxon>Panicum</taxon>
        <taxon>Panicum sect. Hiantes</taxon>
    </lineage>
</organism>
<keyword evidence="3" id="KW-0597">Phosphoprotein</keyword>
<dbReference type="FunFam" id="3.30.200.20:FF:000142">
    <property type="entry name" value="Cysteine-rich receptor-like protein kinase 10"/>
    <property type="match status" value="1"/>
</dbReference>
<sequence length="721" mass="77119">MHASLALLRAKLPSLSAASIYQASNSNSRLTSRTSQFVVVPPMAPPLAARAPVLALFAAVAAAAALAAMVPLAAAQPWPVCDAQSGNYSAGSAYAANLLRLVSVLRANASNSPALFASGSAGAGAGAVYGLVLCRGDVSASDCFDCGTRAGQDVQRVCNRTRDAALVYNQCYVRVAGADFLASPNNTGMVPLISGTSIPSGVDVAAYDAAVTRLLNATARYAVDGSPPSSSSSPRLYFATGQLVGLDPRVPNIWSMAQCAGDLTPAQCRGCLGDLVATWWNGSGFEPNGAGARLAGSRCNLRSELGDRFYTGAPMVKLQMNGDATVPAPAPSTVPVPGTTGGKTNSAGKLLGIILPIVFVAVVAATTLYVWNVSKKRRSRGTKLHRRTHTAEDFESIKSTLLSLASLQVATNNFDESNKLGQGGFGAVYKGNLSGQEVAVKRLSKGSDQGLEELRNELVLVAKLHHKNLVRLEGFCLEEGEKLLVYEYMPNKSLDTILFDPEEKRRLDWRKRFNIIEGVARGLQYLHEDSQKKIVHRDMKASNVLLDADMNPKIGDFGLARLFGQDQTRDVTNRIVGTFGYMSPEYVMRGQYSTKSDVFSFGILVIEIVTGQRNTGHYFNEQNEDIISIVWRHWSEGTIAEMIDDSLGRNYSETEVLKCVNIGLLCLQQNPMDRPAMSDVVVMLDGDATSSLPPAARPTFFLDPSSGYSYNAGTVSYPSAG</sequence>
<dbReference type="InterPro" id="IPR008271">
    <property type="entry name" value="Ser/Thr_kinase_AS"/>
</dbReference>
<dbReference type="GO" id="GO:0005524">
    <property type="term" value="F:ATP binding"/>
    <property type="evidence" value="ECO:0007669"/>
    <property type="project" value="UniProtKB-UniRule"/>
</dbReference>
<evidence type="ECO:0000256" key="4">
    <source>
        <dbReference type="ARBA" id="ARBA00022679"/>
    </source>
</evidence>
<evidence type="ECO:0000256" key="15">
    <source>
        <dbReference type="PROSITE-ProRule" id="PRU10141"/>
    </source>
</evidence>
<evidence type="ECO:0000256" key="1">
    <source>
        <dbReference type="ARBA" id="ARBA00004167"/>
    </source>
</evidence>
<dbReference type="GO" id="GO:0009737">
    <property type="term" value="P:response to abscisic acid"/>
    <property type="evidence" value="ECO:0007669"/>
    <property type="project" value="UniProtKB-ARBA"/>
</dbReference>
<keyword evidence="14" id="KW-0325">Glycoprotein</keyword>
<proteinExistence type="predicted"/>
<dbReference type="Proteomes" id="UP000823388">
    <property type="component" value="Chromosome 2N"/>
</dbReference>
<keyword evidence="6" id="KW-0732">Signal</keyword>
<keyword evidence="13" id="KW-0675">Receptor</keyword>
<evidence type="ECO:0000256" key="8">
    <source>
        <dbReference type="ARBA" id="ARBA00022741"/>
    </source>
</evidence>
<evidence type="ECO:0000256" key="12">
    <source>
        <dbReference type="ARBA" id="ARBA00023136"/>
    </source>
</evidence>
<keyword evidence="2" id="KW-0723">Serine/threonine-protein kinase</keyword>
<dbReference type="InterPro" id="IPR011009">
    <property type="entry name" value="Kinase-like_dom_sf"/>
</dbReference>
<evidence type="ECO:0000256" key="11">
    <source>
        <dbReference type="ARBA" id="ARBA00022989"/>
    </source>
</evidence>
<dbReference type="GO" id="GO:0005886">
    <property type="term" value="C:plasma membrane"/>
    <property type="evidence" value="ECO:0007669"/>
    <property type="project" value="TreeGrafter"/>
</dbReference>
<evidence type="ECO:0000256" key="14">
    <source>
        <dbReference type="ARBA" id="ARBA00023180"/>
    </source>
</evidence>
<dbReference type="AlphaFoldDB" id="A0A8T0VRA3"/>
<dbReference type="PROSITE" id="PS00108">
    <property type="entry name" value="PROTEIN_KINASE_ST"/>
    <property type="match status" value="1"/>
</dbReference>
<evidence type="ECO:0000256" key="9">
    <source>
        <dbReference type="ARBA" id="ARBA00022777"/>
    </source>
</evidence>
<evidence type="ECO:0000256" key="5">
    <source>
        <dbReference type="ARBA" id="ARBA00022692"/>
    </source>
</evidence>
<feature type="domain" description="Gnk2-homologous" evidence="18">
    <location>
        <begin position="76"/>
        <end position="180"/>
    </location>
</feature>
<evidence type="ECO:0000313" key="19">
    <source>
        <dbReference type="EMBL" id="KAG2637488.1"/>
    </source>
</evidence>
<dbReference type="PANTHER" id="PTHR27002:SF428">
    <property type="entry name" value="OS07G0541900 PROTEIN"/>
    <property type="match status" value="1"/>
</dbReference>
<evidence type="ECO:0000256" key="16">
    <source>
        <dbReference type="SAM" id="Phobius"/>
    </source>
</evidence>
<evidence type="ECO:0000313" key="20">
    <source>
        <dbReference type="Proteomes" id="UP000823388"/>
    </source>
</evidence>
<dbReference type="PROSITE" id="PS51473">
    <property type="entry name" value="GNK2"/>
    <property type="match status" value="2"/>
</dbReference>
<evidence type="ECO:0000256" key="10">
    <source>
        <dbReference type="ARBA" id="ARBA00022840"/>
    </source>
</evidence>
<dbReference type="FunFam" id="1.10.510.10:FF:000343">
    <property type="entry name" value="Cysteine-rich receptor-like protein kinase 28"/>
    <property type="match status" value="1"/>
</dbReference>
<feature type="transmembrane region" description="Helical" evidence="16">
    <location>
        <begin position="53"/>
        <end position="74"/>
    </location>
</feature>
<protein>
    <submittedName>
        <fullName evidence="19">Uncharacterized protein</fullName>
    </submittedName>
</protein>
<keyword evidence="20" id="KW-1185">Reference proteome</keyword>
<feature type="domain" description="Protein kinase" evidence="17">
    <location>
        <begin position="414"/>
        <end position="700"/>
    </location>
</feature>
<dbReference type="OrthoDB" id="653772at2759"/>
<dbReference type="InterPro" id="IPR038408">
    <property type="entry name" value="GNK2_sf"/>
</dbReference>